<organism evidence="2 3">
    <name type="scientific">Paraburkholderia caribensis MBA4</name>
    <dbReference type="NCBI Taxonomy" id="1323664"/>
    <lineage>
        <taxon>Bacteria</taxon>
        <taxon>Pseudomonadati</taxon>
        <taxon>Pseudomonadota</taxon>
        <taxon>Betaproteobacteria</taxon>
        <taxon>Burkholderiales</taxon>
        <taxon>Burkholderiaceae</taxon>
        <taxon>Paraburkholderia</taxon>
    </lineage>
</organism>
<name>A0A0P0RQP6_9BURK</name>
<protein>
    <submittedName>
        <fullName evidence="2">MOSC domain protein</fullName>
    </submittedName>
</protein>
<dbReference type="InterPro" id="IPR005302">
    <property type="entry name" value="MoCF_Sase_C"/>
</dbReference>
<reference evidence="2 3" key="1">
    <citation type="journal article" date="2014" name="Genome Announc.">
        <title>Draft Genome Sequence of the Haloacid-Degrading Burkholderia caribensis Strain MBA4.</title>
        <authorList>
            <person name="Pan Y."/>
            <person name="Kong K.F."/>
            <person name="Tsang J.S."/>
        </authorList>
    </citation>
    <scope>NUCLEOTIDE SEQUENCE [LARGE SCALE GENOMIC DNA]</scope>
    <source>
        <strain evidence="2 3">MBA4</strain>
        <plasmid evidence="3">Plasmid</plasmid>
    </source>
</reference>
<dbReference type="KEGG" id="bcai:K788_0006131"/>
<dbReference type="GO" id="GO:0030170">
    <property type="term" value="F:pyridoxal phosphate binding"/>
    <property type="evidence" value="ECO:0007669"/>
    <property type="project" value="InterPro"/>
</dbReference>
<dbReference type="SUPFAM" id="SSF50800">
    <property type="entry name" value="PK beta-barrel domain-like"/>
    <property type="match status" value="1"/>
</dbReference>
<sequence>MPLNPSSPLARLINGPIHPGKVVWIGLRPRRKVAMSAVETAQIDADAGLVGDHYASRAGARQVTLIQAESLRSIASHLGRSEVAAIDVRRNIVTQGINLMALKDRQFRIGDAVLQTTGECHPCSRMEEVLGAGGYNAVRGFGGITARVVKGGTIGLGDAIEALPVVS</sequence>
<accession>A0A0P0RQP6</accession>
<dbReference type="GO" id="GO:0030151">
    <property type="term" value="F:molybdenum ion binding"/>
    <property type="evidence" value="ECO:0007669"/>
    <property type="project" value="InterPro"/>
</dbReference>
<evidence type="ECO:0000259" key="1">
    <source>
        <dbReference type="PROSITE" id="PS51340"/>
    </source>
</evidence>
<geneLocation type="plasmid" evidence="3"/>
<proteinExistence type="predicted"/>
<evidence type="ECO:0000313" key="2">
    <source>
        <dbReference type="EMBL" id="ALL71462.1"/>
    </source>
</evidence>
<dbReference type="AlphaFoldDB" id="A0A0P0RQP6"/>
<dbReference type="RefSeq" id="WP_035992247.1">
    <property type="nucleotide sequence ID" value="NZ_CP012748.1"/>
</dbReference>
<dbReference type="PANTHER" id="PTHR36930">
    <property type="entry name" value="METAL-SULFUR CLUSTER BIOSYNTHESIS PROTEINS YUAD-RELATED"/>
    <property type="match status" value="1"/>
</dbReference>
<dbReference type="Pfam" id="PF03473">
    <property type="entry name" value="MOSC"/>
    <property type="match status" value="1"/>
</dbReference>
<gene>
    <name evidence="2" type="ORF">K788_0006131</name>
</gene>
<feature type="domain" description="MOSC" evidence="1">
    <location>
        <begin position="35"/>
        <end position="163"/>
    </location>
</feature>
<dbReference type="GeneID" id="69974819"/>
<dbReference type="GO" id="GO:0003824">
    <property type="term" value="F:catalytic activity"/>
    <property type="evidence" value="ECO:0007669"/>
    <property type="project" value="InterPro"/>
</dbReference>
<dbReference type="InterPro" id="IPR011037">
    <property type="entry name" value="Pyrv_Knase-like_insert_dom_sf"/>
</dbReference>
<dbReference type="PANTHER" id="PTHR36930:SF1">
    <property type="entry name" value="MOSC DOMAIN-CONTAINING PROTEIN"/>
    <property type="match status" value="1"/>
</dbReference>
<dbReference type="Proteomes" id="UP000019146">
    <property type="component" value="Plasmid unnamed"/>
</dbReference>
<evidence type="ECO:0000313" key="3">
    <source>
        <dbReference type="Proteomes" id="UP000019146"/>
    </source>
</evidence>
<dbReference type="EMBL" id="CP012748">
    <property type="protein sequence ID" value="ALL71462.1"/>
    <property type="molecule type" value="Genomic_DNA"/>
</dbReference>
<dbReference type="InterPro" id="IPR052716">
    <property type="entry name" value="MOSC_domain"/>
</dbReference>
<dbReference type="Gene3D" id="2.40.33.20">
    <property type="entry name" value="PK beta-barrel domain-like"/>
    <property type="match status" value="1"/>
</dbReference>
<dbReference type="PROSITE" id="PS51340">
    <property type="entry name" value="MOSC"/>
    <property type="match status" value="1"/>
</dbReference>
<keyword evidence="2" id="KW-0614">Plasmid</keyword>